<keyword evidence="3" id="KW-1185">Reference proteome</keyword>
<evidence type="ECO:0000259" key="1">
    <source>
        <dbReference type="Pfam" id="PF19065"/>
    </source>
</evidence>
<sequence>MNYQNFATYNNIPPAYGKEPTAFYDRGSGVPPIDENNMTIQDIYRTPFLFIQDHRRNYGNVANTALKGIQTESELSKLFFSDENFKRIQRMIRAEVFKRTKGEFRLDVDQDQRDMFIIMRAVYMEHARFLPGEIVRQCKRLNEKVVSEAVPGILTNVRQDYGYLKEINKPLTPIPRPISVNNAGRRQLPSITSSFGY</sequence>
<protein>
    <recommendedName>
        <fullName evidence="1">Minor capsid protein P8 central region domain-containing protein</fullName>
    </recommendedName>
</protein>
<evidence type="ECO:0000313" key="2">
    <source>
        <dbReference type="EMBL" id="QKF93871.1"/>
    </source>
</evidence>
<gene>
    <name evidence="2" type="ORF">Fadolivirus_1_413</name>
</gene>
<proteinExistence type="predicted"/>
<dbReference type="Proteomes" id="UP001162001">
    <property type="component" value="Segment"/>
</dbReference>
<reference evidence="2 3" key="1">
    <citation type="submission" date="2020-04" db="EMBL/GenBank/DDBJ databases">
        <title>Advantages and limits of metagenomic assembly and binning of a giant virus.</title>
        <authorList>
            <person name="Schulz F."/>
            <person name="Andreani J."/>
            <person name="Francis R."/>
            <person name="Boudjemaa H."/>
            <person name="Bou Khalil J.Y."/>
            <person name="Lee J."/>
            <person name="La Scola B."/>
            <person name="Woyke T."/>
        </authorList>
    </citation>
    <scope>NUCLEOTIDE SEQUENCE [LARGE SCALE GENOMIC DNA]</scope>
    <source>
        <strain evidence="2 3">FV1/VV64</strain>
    </source>
</reference>
<evidence type="ECO:0000313" key="3">
    <source>
        <dbReference type="Proteomes" id="UP001162001"/>
    </source>
</evidence>
<name>A0A7D3UU35_9VIRU</name>
<accession>A0A7D3UU35</accession>
<feature type="domain" description="Minor capsid protein P8 central region" evidence="1">
    <location>
        <begin position="70"/>
        <end position="192"/>
    </location>
</feature>
<organism evidence="2 3">
    <name type="scientific">Fadolivirus FV1/VV64</name>
    <dbReference type="NCBI Taxonomy" id="3070911"/>
    <lineage>
        <taxon>Viruses</taxon>
        <taxon>Varidnaviria</taxon>
        <taxon>Bamfordvirae</taxon>
        <taxon>Nucleocytoviricota</taxon>
        <taxon>Megaviricetes</taxon>
        <taxon>Imitervirales</taxon>
        <taxon>Mimiviridae</taxon>
        <taxon>Klosneuvirinae</taxon>
        <taxon>Fadolivirus</taxon>
        <taxon>Fadolivirus algeromassiliense</taxon>
    </lineage>
</organism>
<dbReference type="EMBL" id="MT418680">
    <property type="protein sequence ID" value="QKF93871.1"/>
    <property type="molecule type" value="Genomic_DNA"/>
</dbReference>
<dbReference type="Pfam" id="PF19065">
    <property type="entry name" value="P8_CR"/>
    <property type="match status" value="1"/>
</dbReference>
<dbReference type="InterPro" id="IPR043916">
    <property type="entry name" value="P8_CR"/>
</dbReference>